<dbReference type="Proteomes" id="UP000887159">
    <property type="component" value="Unassembled WGS sequence"/>
</dbReference>
<evidence type="ECO:0000313" key="1">
    <source>
        <dbReference type="EMBL" id="GFX91726.1"/>
    </source>
</evidence>
<dbReference type="EMBL" id="BMAU01021136">
    <property type="protein sequence ID" value="GFX91726.1"/>
    <property type="molecule type" value="Genomic_DNA"/>
</dbReference>
<proteinExistence type="predicted"/>
<organism evidence="1 2">
    <name type="scientific">Trichonephila clavipes</name>
    <name type="common">Golden silk orbweaver</name>
    <name type="synonym">Nephila clavipes</name>
    <dbReference type="NCBI Taxonomy" id="2585209"/>
    <lineage>
        <taxon>Eukaryota</taxon>
        <taxon>Metazoa</taxon>
        <taxon>Ecdysozoa</taxon>
        <taxon>Arthropoda</taxon>
        <taxon>Chelicerata</taxon>
        <taxon>Arachnida</taxon>
        <taxon>Araneae</taxon>
        <taxon>Araneomorphae</taxon>
        <taxon>Entelegynae</taxon>
        <taxon>Araneoidea</taxon>
        <taxon>Nephilidae</taxon>
        <taxon>Trichonephila</taxon>
    </lineage>
</organism>
<accession>A0A8X6UT96</accession>
<protein>
    <submittedName>
        <fullName evidence="1">HTH_38 domain-containing protein</fullName>
    </submittedName>
</protein>
<sequence length="130" mass="14508">MFRRDRSTIKFEGGPTDRHLPLLPINSEWNSAGDGSLRITVAQHIEAVTHHSVSVCAIRHRLQQSGMSERRPSLCQPWTQNHRVSASNGAMKEGCRWQNGLKLSLLKSHASVCNTTMVGFVSRDTVERGC</sequence>
<evidence type="ECO:0000313" key="2">
    <source>
        <dbReference type="Proteomes" id="UP000887159"/>
    </source>
</evidence>
<comment type="caution">
    <text evidence="1">The sequence shown here is derived from an EMBL/GenBank/DDBJ whole genome shotgun (WGS) entry which is preliminary data.</text>
</comment>
<name>A0A8X6UT96_TRICX</name>
<reference evidence="1" key="1">
    <citation type="submission" date="2020-08" db="EMBL/GenBank/DDBJ databases">
        <title>Multicomponent nature underlies the extraordinary mechanical properties of spider dragline silk.</title>
        <authorList>
            <person name="Kono N."/>
            <person name="Nakamura H."/>
            <person name="Mori M."/>
            <person name="Yoshida Y."/>
            <person name="Ohtoshi R."/>
            <person name="Malay A.D."/>
            <person name="Moran D.A.P."/>
            <person name="Tomita M."/>
            <person name="Numata K."/>
            <person name="Arakawa K."/>
        </authorList>
    </citation>
    <scope>NUCLEOTIDE SEQUENCE</scope>
</reference>
<keyword evidence="2" id="KW-1185">Reference proteome</keyword>
<dbReference type="AlphaFoldDB" id="A0A8X6UT96"/>
<gene>
    <name evidence="1" type="primary">NCL1_23261</name>
    <name evidence="1" type="ORF">TNCV_3529251</name>
</gene>